<comment type="subcellular location">
    <subcellularLocation>
        <location evidence="3">Cytoplasm</location>
    </subcellularLocation>
</comment>
<evidence type="ECO:0000256" key="1">
    <source>
        <dbReference type="ARBA" id="ARBA00022741"/>
    </source>
</evidence>
<dbReference type="InterPro" id="IPR001977">
    <property type="entry name" value="Depp_CoAkinase"/>
</dbReference>
<dbReference type="Proteomes" id="UP000707356">
    <property type="component" value="Unassembled WGS sequence"/>
</dbReference>
<evidence type="ECO:0000313" key="6">
    <source>
        <dbReference type="Proteomes" id="UP000707356"/>
    </source>
</evidence>
<comment type="caution">
    <text evidence="5">The sequence shown here is derived from an EMBL/GenBank/DDBJ whole genome shotgun (WGS) entry which is preliminary data.</text>
</comment>
<evidence type="ECO:0000256" key="2">
    <source>
        <dbReference type="ARBA" id="ARBA00022840"/>
    </source>
</evidence>
<keyword evidence="3" id="KW-0963">Cytoplasm</keyword>
<organism evidence="5 6">
    <name type="scientific">Pegethrix bostrychoides GSE-TBD4-15B</name>
    <dbReference type="NCBI Taxonomy" id="2839662"/>
    <lineage>
        <taxon>Bacteria</taxon>
        <taxon>Bacillati</taxon>
        <taxon>Cyanobacteriota</taxon>
        <taxon>Cyanophyceae</taxon>
        <taxon>Oculatellales</taxon>
        <taxon>Oculatellaceae</taxon>
        <taxon>Pegethrix</taxon>
    </lineage>
</organism>
<dbReference type="CDD" id="cd02022">
    <property type="entry name" value="DPCK"/>
    <property type="match status" value="1"/>
</dbReference>
<dbReference type="AlphaFoldDB" id="A0A951P9V7"/>
<evidence type="ECO:0000256" key="3">
    <source>
        <dbReference type="HAMAP-Rule" id="MF_00376"/>
    </source>
</evidence>
<comment type="function">
    <text evidence="3">Catalyzes the phosphorylation of the 3'-hydroxyl group of dephosphocoenzyme A to form coenzyme A.</text>
</comment>
<dbReference type="GO" id="GO:0015937">
    <property type="term" value="P:coenzyme A biosynthetic process"/>
    <property type="evidence" value="ECO:0007669"/>
    <property type="project" value="UniProtKB-UniRule"/>
</dbReference>
<keyword evidence="3 5" id="KW-0418">Kinase</keyword>
<dbReference type="EMBL" id="JAHHHV010000039">
    <property type="protein sequence ID" value="MBW4465333.1"/>
    <property type="molecule type" value="Genomic_DNA"/>
</dbReference>
<evidence type="ECO:0000313" key="5">
    <source>
        <dbReference type="EMBL" id="MBW4465333.1"/>
    </source>
</evidence>
<dbReference type="InterPro" id="IPR027417">
    <property type="entry name" value="P-loop_NTPase"/>
</dbReference>
<keyword evidence="3 5" id="KW-0808">Transferase</keyword>
<dbReference type="PANTHER" id="PTHR10695:SF46">
    <property type="entry name" value="BIFUNCTIONAL COENZYME A SYNTHASE-RELATED"/>
    <property type="match status" value="1"/>
</dbReference>
<name>A0A951P9V7_9CYAN</name>
<comment type="similarity">
    <text evidence="3">Belongs to the CoaE family.</text>
</comment>
<dbReference type="GO" id="GO:0004140">
    <property type="term" value="F:dephospho-CoA kinase activity"/>
    <property type="evidence" value="ECO:0007669"/>
    <property type="project" value="UniProtKB-UniRule"/>
</dbReference>
<proteinExistence type="inferred from homology"/>
<keyword evidence="1 3" id="KW-0547">Nucleotide-binding</keyword>
<feature type="binding site" evidence="3">
    <location>
        <begin position="11"/>
        <end position="16"/>
    </location>
    <ligand>
        <name>ATP</name>
        <dbReference type="ChEBI" id="CHEBI:30616"/>
    </ligand>
</feature>
<dbReference type="SUPFAM" id="SSF52540">
    <property type="entry name" value="P-loop containing nucleoside triphosphate hydrolases"/>
    <property type="match status" value="1"/>
</dbReference>
<comment type="pathway">
    <text evidence="3">Cofactor biosynthesis; coenzyme A biosynthesis; CoA from (R)-pantothenate: step 5/5.</text>
</comment>
<gene>
    <name evidence="3 5" type="primary">coaE</name>
    <name evidence="5" type="ORF">KME07_07825</name>
</gene>
<sequence>MRIIGLTGGVSMGKTTVSRYLHETYGLPILDADLYARQVVEPGTEALAKIAERYGEWVLTDGRLNRRQLAEILFNNPAERQWIEQLIHPAVRRQIEADLPALAAQNQPIAVVVVPLLFEAGMQDLVTEIWVVHTTAAQQQARLQQRDSLTPEQLEARISSQMPIQQKMAQADVLLDNSTTLPRLYKQIDQALAARPASQ</sequence>
<dbReference type="EC" id="2.7.1.24" evidence="3 4"/>
<protein>
    <recommendedName>
        <fullName evidence="3 4">Dephospho-CoA kinase</fullName>
        <ecNumber evidence="3 4">2.7.1.24</ecNumber>
    </recommendedName>
    <alternativeName>
        <fullName evidence="3">Dephosphocoenzyme A kinase</fullName>
    </alternativeName>
</protein>
<keyword evidence="3" id="KW-0173">Coenzyme A biosynthesis</keyword>
<dbReference type="PROSITE" id="PS51219">
    <property type="entry name" value="DPCK"/>
    <property type="match status" value="1"/>
</dbReference>
<dbReference type="GO" id="GO:0005524">
    <property type="term" value="F:ATP binding"/>
    <property type="evidence" value="ECO:0007669"/>
    <property type="project" value="UniProtKB-UniRule"/>
</dbReference>
<accession>A0A951P9V7</accession>
<reference evidence="5" key="1">
    <citation type="submission" date="2021-05" db="EMBL/GenBank/DDBJ databases">
        <authorList>
            <person name="Pietrasiak N."/>
            <person name="Ward R."/>
            <person name="Stajich J.E."/>
            <person name="Kurbessoian T."/>
        </authorList>
    </citation>
    <scope>NUCLEOTIDE SEQUENCE</scope>
    <source>
        <strain evidence="5">GSE-TBD4-15B</strain>
    </source>
</reference>
<reference evidence="5" key="2">
    <citation type="journal article" date="2022" name="Microbiol. Resour. Announc.">
        <title>Metagenome Sequencing to Explore Phylogenomics of Terrestrial Cyanobacteria.</title>
        <authorList>
            <person name="Ward R.D."/>
            <person name="Stajich J.E."/>
            <person name="Johansen J.R."/>
            <person name="Huntemann M."/>
            <person name="Clum A."/>
            <person name="Foster B."/>
            <person name="Foster B."/>
            <person name="Roux S."/>
            <person name="Palaniappan K."/>
            <person name="Varghese N."/>
            <person name="Mukherjee S."/>
            <person name="Reddy T.B.K."/>
            <person name="Daum C."/>
            <person name="Copeland A."/>
            <person name="Chen I.A."/>
            <person name="Ivanova N.N."/>
            <person name="Kyrpides N.C."/>
            <person name="Shapiro N."/>
            <person name="Eloe-Fadrosh E.A."/>
            <person name="Pietrasiak N."/>
        </authorList>
    </citation>
    <scope>NUCLEOTIDE SEQUENCE</scope>
    <source>
        <strain evidence="5">GSE-TBD4-15B</strain>
    </source>
</reference>
<evidence type="ECO:0000256" key="4">
    <source>
        <dbReference type="NCBIfam" id="TIGR00152"/>
    </source>
</evidence>
<keyword evidence="2 3" id="KW-0067">ATP-binding</keyword>
<dbReference type="Gene3D" id="3.40.50.300">
    <property type="entry name" value="P-loop containing nucleotide triphosphate hydrolases"/>
    <property type="match status" value="1"/>
</dbReference>
<dbReference type="PANTHER" id="PTHR10695">
    <property type="entry name" value="DEPHOSPHO-COA KINASE-RELATED"/>
    <property type="match status" value="1"/>
</dbReference>
<dbReference type="HAMAP" id="MF_00376">
    <property type="entry name" value="Dephospho_CoA_kinase"/>
    <property type="match status" value="1"/>
</dbReference>
<dbReference type="Pfam" id="PF01121">
    <property type="entry name" value="CoaE"/>
    <property type="match status" value="1"/>
</dbReference>
<dbReference type="NCBIfam" id="TIGR00152">
    <property type="entry name" value="dephospho-CoA kinase"/>
    <property type="match status" value="1"/>
</dbReference>
<comment type="catalytic activity">
    <reaction evidence="3">
        <text>3'-dephospho-CoA + ATP = ADP + CoA + H(+)</text>
        <dbReference type="Rhea" id="RHEA:18245"/>
        <dbReference type="ChEBI" id="CHEBI:15378"/>
        <dbReference type="ChEBI" id="CHEBI:30616"/>
        <dbReference type="ChEBI" id="CHEBI:57287"/>
        <dbReference type="ChEBI" id="CHEBI:57328"/>
        <dbReference type="ChEBI" id="CHEBI:456216"/>
        <dbReference type="EC" id="2.7.1.24"/>
    </reaction>
</comment>
<dbReference type="GO" id="GO:0005737">
    <property type="term" value="C:cytoplasm"/>
    <property type="evidence" value="ECO:0007669"/>
    <property type="project" value="UniProtKB-SubCell"/>
</dbReference>